<feature type="transmembrane region" description="Helical" evidence="1">
    <location>
        <begin position="39"/>
        <end position="60"/>
    </location>
</feature>
<dbReference type="GeneID" id="111011468"/>
<evidence type="ECO:0000313" key="2">
    <source>
        <dbReference type="Proteomes" id="UP000504603"/>
    </source>
</evidence>
<dbReference type="InterPro" id="IPR011044">
    <property type="entry name" value="Quino_amine_DH_bsu"/>
</dbReference>
<dbReference type="SUPFAM" id="SSF50969">
    <property type="entry name" value="YVTN repeat-like/Quinoprotein amine dehydrogenase"/>
    <property type="match status" value="1"/>
</dbReference>
<keyword evidence="1" id="KW-1133">Transmembrane helix</keyword>
<proteinExistence type="predicted"/>
<organism evidence="2 3">
    <name type="scientific">Momordica charantia</name>
    <name type="common">Bitter gourd</name>
    <name type="synonym">Balsam pear</name>
    <dbReference type="NCBI Taxonomy" id="3673"/>
    <lineage>
        <taxon>Eukaryota</taxon>
        <taxon>Viridiplantae</taxon>
        <taxon>Streptophyta</taxon>
        <taxon>Embryophyta</taxon>
        <taxon>Tracheophyta</taxon>
        <taxon>Spermatophyta</taxon>
        <taxon>Magnoliopsida</taxon>
        <taxon>eudicotyledons</taxon>
        <taxon>Gunneridae</taxon>
        <taxon>Pentapetalae</taxon>
        <taxon>rosids</taxon>
        <taxon>fabids</taxon>
        <taxon>Cucurbitales</taxon>
        <taxon>Cucurbitaceae</taxon>
        <taxon>Momordiceae</taxon>
        <taxon>Momordica</taxon>
    </lineage>
</organism>
<dbReference type="GO" id="GO:0016603">
    <property type="term" value="F:glutaminyl-peptide cyclotransferase activity"/>
    <property type="evidence" value="ECO:0007669"/>
    <property type="project" value="InterPro"/>
</dbReference>
<gene>
    <name evidence="3" type="primary">LOC111011468</name>
</gene>
<keyword evidence="1" id="KW-0812">Transmembrane</keyword>
<dbReference type="OrthoDB" id="409395at2759"/>
<evidence type="ECO:0000256" key="1">
    <source>
        <dbReference type="SAM" id="Phobius"/>
    </source>
</evidence>
<dbReference type="AlphaFoldDB" id="A0A6J1CH47"/>
<dbReference type="PANTHER" id="PTHR31270">
    <property type="entry name" value="GLUTAMINYL-PEPTIDE CYCLOTRANSFERASE"/>
    <property type="match status" value="1"/>
</dbReference>
<dbReference type="KEGG" id="mcha:111011468"/>
<dbReference type="Pfam" id="PF05096">
    <property type="entry name" value="Glu_cyclase_2"/>
    <property type="match status" value="1"/>
</dbReference>
<keyword evidence="2" id="KW-1185">Reference proteome</keyword>
<sequence length="325" mass="37107">MAAGSLKRRQTKRSNYNPYAAMAPRSSSQGFLTSRNTTLLVSICLIFFVVLVSGISLNVFHRTAIYDARSPKIYSIEVVNEFPHDPKAFTQGLVYAENDTLFESTGIYGESSVRRVALSTGKVEVLHKMDYSYFGEGLTRLGKRLFQVTWLKKTGFIYDQDNFSKVKEFTHQMTDGWGLATDGKVLFGSDGTSTLYQIDPKTFEVINKWVVKYQGDEVYNLNELEFVNGEIWANVWMSDCIIRISIQDGSVLGWILLPTLRQDLVRDRQYKIDVLNGIAWDSGKNRLFVTGKLWPKLFEIKVQPSKEHYGDEKIKQLCLRAPITF</sequence>
<reference evidence="3" key="1">
    <citation type="submission" date="2025-08" db="UniProtKB">
        <authorList>
            <consortium name="RefSeq"/>
        </authorList>
    </citation>
    <scope>IDENTIFICATION</scope>
    <source>
        <strain evidence="3">OHB3-1</strain>
    </source>
</reference>
<protein>
    <submittedName>
        <fullName evidence="3">Glutaminyl-peptide cyclotransferase</fullName>
    </submittedName>
</protein>
<evidence type="ECO:0000313" key="3">
    <source>
        <dbReference type="RefSeq" id="XP_022140924.1"/>
    </source>
</evidence>
<dbReference type="PANTHER" id="PTHR31270:SF1">
    <property type="entry name" value="GLUTAMINYL-PEPTIDE CYCLOTRANSFERASE"/>
    <property type="match status" value="1"/>
</dbReference>
<dbReference type="InterPro" id="IPR007788">
    <property type="entry name" value="QCT"/>
</dbReference>
<accession>A0A6J1CH47</accession>
<dbReference type="Proteomes" id="UP000504603">
    <property type="component" value="Unplaced"/>
</dbReference>
<keyword evidence="1" id="KW-0472">Membrane</keyword>
<dbReference type="RefSeq" id="XP_022140924.1">
    <property type="nucleotide sequence ID" value="XM_022285232.1"/>
</dbReference>
<name>A0A6J1CH47_MOMCH</name>